<sequence>MSRKRTRSSKTTPENLILIDKEVKERFDSIFKYQPMMPEKGFNLKSNDMVVVPVSIRKTINALKWERFCDAHSLPDDELVREFYASLTTQEAIEVIIRKKKDFLQQVLDVVTNLGSQWIIRKCGSHSLRREYLKLVAKVWFYFVRYSFMPISHSSTISMERMLLFYAILTENFVNVGKIILKEIYNCAKKKTWSAYFQSLVTSLCLRDCDKTQANLKGQHVQGCITSHDLERLVERVHELNQGKQEEPTEPKTEESTKATKTEANLVIESKEEESDTESNSPQLVEGSTNPKLGVEPKEELVRLSVEPEFTTPRLTFTSISKKSELSILIDMCKFMHNQQQTYWKYAKIRDD</sequence>
<dbReference type="InterPro" id="IPR046796">
    <property type="entry name" value="Transposase_32_dom"/>
</dbReference>
<comment type="caution">
    <text evidence="3">The sequence shown here is derived from an EMBL/GenBank/DDBJ whole genome shotgun (WGS) entry which is preliminary data.</text>
</comment>
<organism evidence="3 4">
    <name type="scientific">Gossypium stocksii</name>
    <dbReference type="NCBI Taxonomy" id="47602"/>
    <lineage>
        <taxon>Eukaryota</taxon>
        <taxon>Viridiplantae</taxon>
        <taxon>Streptophyta</taxon>
        <taxon>Embryophyta</taxon>
        <taxon>Tracheophyta</taxon>
        <taxon>Spermatophyta</taxon>
        <taxon>Magnoliopsida</taxon>
        <taxon>eudicotyledons</taxon>
        <taxon>Gunneridae</taxon>
        <taxon>Pentapetalae</taxon>
        <taxon>rosids</taxon>
        <taxon>malvids</taxon>
        <taxon>Malvales</taxon>
        <taxon>Malvaceae</taxon>
        <taxon>Malvoideae</taxon>
        <taxon>Gossypium</taxon>
    </lineage>
</organism>
<evidence type="ECO:0000259" key="2">
    <source>
        <dbReference type="Pfam" id="PF20167"/>
    </source>
</evidence>
<accession>A0A9D3WHH6</accession>
<name>A0A9D3WHH6_9ROSI</name>
<evidence type="ECO:0000313" key="3">
    <source>
        <dbReference type="EMBL" id="KAH1129957.1"/>
    </source>
</evidence>
<gene>
    <name evidence="3" type="ORF">J1N35_001335</name>
</gene>
<dbReference type="EMBL" id="JAIQCV010000001">
    <property type="protein sequence ID" value="KAH1129957.1"/>
    <property type="molecule type" value="Genomic_DNA"/>
</dbReference>
<protein>
    <recommendedName>
        <fullName evidence="2">Putative plant transposon protein domain-containing protein</fullName>
    </recommendedName>
</protein>
<proteinExistence type="predicted"/>
<evidence type="ECO:0000313" key="4">
    <source>
        <dbReference type="Proteomes" id="UP000828251"/>
    </source>
</evidence>
<feature type="region of interest" description="Disordered" evidence="1">
    <location>
        <begin position="239"/>
        <end position="296"/>
    </location>
</feature>
<evidence type="ECO:0000256" key="1">
    <source>
        <dbReference type="SAM" id="MobiDB-lite"/>
    </source>
</evidence>
<feature type="domain" description="Putative plant transposon protein" evidence="2">
    <location>
        <begin position="63"/>
        <end position="207"/>
    </location>
</feature>
<keyword evidence="4" id="KW-1185">Reference proteome</keyword>
<reference evidence="3 4" key="1">
    <citation type="journal article" date="2021" name="Plant Biotechnol. J.">
        <title>Multi-omics assisted identification of the key and species-specific regulatory components of drought-tolerant mechanisms in Gossypium stocksii.</title>
        <authorList>
            <person name="Yu D."/>
            <person name="Ke L."/>
            <person name="Zhang D."/>
            <person name="Wu Y."/>
            <person name="Sun Y."/>
            <person name="Mei J."/>
            <person name="Sun J."/>
            <person name="Sun Y."/>
        </authorList>
    </citation>
    <scope>NUCLEOTIDE SEQUENCE [LARGE SCALE GENOMIC DNA]</scope>
    <source>
        <strain evidence="4">cv. E1</strain>
        <tissue evidence="3">Leaf</tissue>
    </source>
</reference>
<dbReference type="Proteomes" id="UP000828251">
    <property type="component" value="Unassembled WGS sequence"/>
</dbReference>
<feature type="compositionally biased region" description="Polar residues" evidence="1">
    <location>
        <begin position="278"/>
        <end position="291"/>
    </location>
</feature>
<dbReference type="AlphaFoldDB" id="A0A9D3WHH6"/>
<feature type="compositionally biased region" description="Basic and acidic residues" evidence="1">
    <location>
        <begin position="239"/>
        <end position="261"/>
    </location>
</feature>
<dbReference type="Pfam" id="PF20167">
    <property type="entry name" value="Transposase_32"/>
    <property type="match status" value="1"/>
</dbReference>
<dbReference type="OrthoDB" id="10305764at2759"/>